<dbReference type="InterPro" id="IPR003453">
    <property type="entry name" value="ABC_MlaE_roteobac"/>
</dbReference>
<keyword evidence="4 7" id="KW-0812">Transmembrane</keyword>
<dbReference type="NCBIfam" id="TIGR00056">
    <property type="entry name" value="MlaE family lipid ABC transporter permease subunit"/>
    <property type="match status" value="1"/>
</dbReference>
<evidence type="ECO:0000256" key="6">
    <source>
        <dbReference type="ARBA" id="ARBA00023136"/>
    </source>
</evidence>
<evidence type="ECO:0000256" key="3">
    <source>
        <dbReference type="ARBA" id="ARBA00022448"/>
    </source>
</evidence>
<dbReference type="EMBL" id="FP565575">
    <property type="protein sequence ID" value="CBE69271.1"/>
    <property type="molecule type" value="Genomic_DNA"/>
</dbReference>
<dbReference type="PANTHER" id="PTHR30188:SF4">
    <property type="entry name" value="PROTEIN TRIGALACTOSYLDIACYLGLYCEROL 1, CHLOROPLASTIC"/>
    <property type="match status" value="1"/>
</dbReference>
<dbReference type="AlphaFoldDB" id="D5MHY0"/>
<dbReference type="GO" id="GO:0043190">
    <property type="term" value="C:ATP-binding cassette (ABC) transporter complex"/>
    <property type="evidence" value="ECO:0007669"/>
    <property type="project" value="InterPro"/>
</dbReference>
<dbReference type="KEGG" id="mox:DAMO_2221"/>
<evidence type="ECO:0000256" key="7">
    <source>
        <dbReference type="RuleBase" id="RU362044"/>
    </source>
</evidence>
<feature type="transmembrane region" description="Helical" evidence="7">
    <location>
        <begin position="18"/>
        <end position="35"/>
    </location>
</feature>
<dbReference type="Proteomes" id="UP000006898">
    <property type="component" value="Chromosome"/>
</dbReference>
<keyword evidence="5 7" id="KW-1133">Transmembrane helix</keyword>
<dbReference type="HOGENOM" id="CLU_045686_1_1_0"/>
<dbReference type="PANTHER" id="PTHR30188">
    <property type="entry name" value="ABC TRANSPORTER PERMEASE PROTEIN-RELATED"/>
    <property type="match status" value="1"/>
</dbReference>
<evidence type="ECO:0000313" key="8">
    <source>
        <dbReference type="EMBL" id="CBE69271.1"/>
    </source>
</evidence>
<gene>
    <name evidence="8" type="primary">yrbE</name>
    <name evidence="8" type="ORF">DAMO_2221</name>
</gene>
<comment type="subcellular location">
    <subcellularLocation>
        <location evidence="1">Membrane</location>
        <topology evidence="1">Multi-pass membrane protein</topology>
    </subcellularLocation>
</comment>
<evidence type="ECO:0000256" key="1">
    <source>
        <dbReference type="ARBA" id="ARBA00004141"/>
    </source>
</evidence>
<dbReference type="Pfam" id="PF02405">
    <property type="entry name" value="MlaE"/>
    <property type="match status" value="1"/>
</dbReference>
<dbReference type="STRING" id="671143.DAMO_2221"/>
<keyword evidence="3" id="KW-0813">Transport</keyword>
<reference evidence="8 9" key="1">
    <citation type="journal article" date="2010" name="Nature">
        <title>Nitrite-driven anaerobic methane oxidation by oxygenic bacteria.</title>
        <authorList>
            <person name="Ettwig K.F."/>
            <person name="Butler M.K."/>
            <person name="Le Paslier D."/>
            <person name="Pelletier E."/>
            <person name="Mangenot S."/>
            <person name="Kuypers M.M.M."/>
            <person name="Schreiber F."/>
            <person name="Dutilh B.E."/>
            <person name="Zedelius J."/>
            <person name="de Beer D."/>
            <person name="Gloerich J."/>
            <person name="Wessels H.J.C.T."/>
            <person name="van Allen T."/>
            <person name="Luesken F."/>
            <person name="Wu M."/>
            <person name="van de Pas-Schoonen K.T."/>
            <person name="Op den Camp H.J.M."/>
            <person name="Janssen-Megens E.M."/>
            <person name="Francoijs K-J."/>
            <person name="Stunnenberg H."/>
            <person name="Weissenbach J."/>
            <person name="Jetten M.S.M."/>
            <person name="Strous M."/>
        </authorList>
    </citation>
    <scope>NUCLEOTIDE SEQUENCE [LARGE SCALE GENOMIC DNA]</scope>
</reference>
<accession>D5MHY0</accession>
<proteinExistence type="inferred from homology"/>
<sequence>MGNPLEAVGRTVLKQVRMMGHMAIFLGSTGLWAVLPPLKFRRIVSQIYFIGVKSSSIILLTAAFSGMVLGLQGYYTLRKFGSEALLGPAVGLSLIRELGPVMAALMVAARAGSASAAEIGIMRITEQIDALEAMAVNPVKHLVVPKVVAGLISVPLLTAIFDVVGIFGGYLVGVKMLGVGAGTYFSEMRNMVEMSDIQGGFLKSLSFGLIVTWVCTYKGFYTGYGAEGVGKATTEAVVLSSVLVLVWNYFMTAVLF</sequence>
<feature type="transmembrane region" description="Helical" evidence="7">
    <location>
        <begin position="167"/>
        <end position="185"/>
    </location>
</feature>
<evidence type="ECO:0000313" key="9">
    <source>
        <dbReference type="Proteomes" id="UP000006898"/>
    </source>
</evidence>
<evidence type="ECO:0000256" key="4">
    <source>
        <dbReference type="ARBA" id="ARBA00022692"/>
    </source>
</evidence>
<dbReference type="PATRIC" id="fig|671143.5.peg.1956"/>
<dbReference type="GO" id="GO:0005548">
    <property type="term" value="F:phospholipid transporter activity"/>
    <property type="evidence" value="ECO:0007669"/>
    <property type="project" value="TreeGrafter"/>
</dbReference>
<evidence type="ECO:0000256" key="5">
    <source>
        <dbReference type="ARBA" id="ARBA00022989"/>
    </source>
</evidence>
<dbReference type="eggNOG" id="COG0767">
    <property type="taxonomic scope" value="Bacteria"/>
</dbReference>
<feature type="transmembrane region" description="Helical" evidence="7">
    <location>
        <begin position="47"/>
        <end position="71"/>
    </location>
</feature>
<keyword evidence="6 7" id="KW-0472">Membrane</keyword>
<comment type="similarity">
    <text evidence="2 7">Belongs to the MlaE permease family.</text>
</comment>
<evidence type="ECO:0000256" key="2">
    <source>
        <dbReference type="ARBA" id="ARBA00007556"/>
    </source>
</evidence>
<feature type="transmembrane region" description="Helical" evidence="7">
    <location>
        <begin position="236"/>
        <end position="255"/>
    </location>
</feature>
<organism evidence="8 9">
    <name type="scientific">Methylomirabilis oxygeniifera</name>
    <dbReference type="NCBI Taxonomy" id="671143"/>
    <lineage>
        <taxon>Bacteria</taxon>
        <taxon>Candidatus Methylomirabilota</taxon>
        <taxon>Candidatus Methylomirabilia</taxon>
        <taxon>Candidatus Methylomirabilales</taxon>
        <taxon>Candidatus Methylomirabilaceae</taxon>
        <taxon>Candidatus Methylomirabilis</taxon>
    </lineage>
</organism>
<dbReference type="InterPro" id="IPR030802">
    <property type="entry name" value="Permease_MalE"/>
</dbReference>
<protein>
    <submittedName>
        <fullName evidence="8">Toluene transporter subunit: membrane component of ABC superfamily</fullName>
    </submittedName>
</protein>
<feature type="transmembrane region" description="Helical" evidence="7">
    <location>
        <begin position="205"/>
        <end position="224"/>
    </location>
</feature>
<name>D5MHY0_METO1</name>